<dbReference type="PIRSF" id="PIRSF018001">
    <property type="entry name" value="Aspartoacylase"/>
    <property type="match status" value="1"/>
</dbReference>
<evidence type="ECO:0000256" key="1">
    <source>
        <dbReference type="ARBA" id="ARBA00001947"/>
    </source>
</evidence>
<sequence length="295" mass="33191">MEAVKVAIVGGTHGNEFSGIQLIKQWRQDPSLLAQLGIELDLVWSNPKAHNDNRRYLDVDLNRQFEPARLADPSLRDYEALLAKSLDQQLGPKGAAKTDLVIDLHNTTSHMGPTLILIDTGLWERQLAAFVKSRMPEAVILLEDTKTPQEWGYLCSLGKRGVMVEVGPQPQSVLRQEVLDQMALMTQLIVEFAALERAERLPDLPAETQAYRYVETRQLPLDSDGQPLAMIHPRLDGKDFEALSPGEPIFQFYNGEVGYFDSEVIMYPHFINEAAYYNSHNAFSLAERCVLTLEA</sequence>
<dbReference type="InterPro" id="IPR050178">
    <property type="entry name" value="AspA/AstE_fam"/>
</dbReference>
<protein>
    <submittedName>
        <fullName evidence="8">Aspartoacylase</fullName>
    </submittedName>
</protein>
<evidence type="ECO:0000256" key="3">
    <source>
        <dbReference type="ARBA" id="ARBA00022723"/>
    </source>
</evidence>
<dbReference type="InterPro" id="IPR055438">
    <property type="entry name" value="AstE_AspA_cat"/>
</dbReference>
<dbReference type="InterPro" id="IPR016708">
    <property type="entry name" value="Aspartoacylase"/>
</dbReference>
<evidence type="ECO:0000256" key="2">
    <source>
        <dbReference type="ARBA" id="ARBA00006173"/>
    </source>
</evidence>
<dbReference type="NCBIfam" id="NF002601">
    <property type="entry name" value="PRK02259.1"/>
    <property type="match status" value="1"/>
</dbReference>
<dbReference type="Gene3D" id="3.40.630.10">
    <property type="entry name" value="Zn peptidases"/>
    <property type="match status" value="1"/>
</dbReference>
<evidence type="ECO:0000313" key="9">
    <source>
        <dbReference type="Proteomes" id="UP001499988"/>
    </source>
</evidence>
<evidence type="ECO:0000256" key="5">
    <source>
        <dbReference type="ARBA" id="ARBA00022833"/>
    </source>
</evidence>
<feature type="domain" description="AstE/AspA barrel-sandwich hybrid" evidence="6">
    <location>
        <begin position="207"/>
        <end position="288"/>
    </location>
</feature>
<dbReference type="EMBL" id="BAABJZ010000016">
    <property type="protein sequence ID" value="GAA4880153.1"/>
    <property type="molecule type" value="Genomic_DNA"/>
</dbReference>
<dbReference type="Pfam" id="PF24827">
    <property type="entry name" value="AstE_AspA_cat"/>
    <property type="match status" value="1"/>
</dbReference>
<keyword evidence="4" id="KW-0378">Hydrolase</keyword>
<organism evidence="8 9">
    <name type="scientific">Ferrimonas pelagia</name>
    <dbReference type="NCBI Taxonomy" id="1177826"/>
    <lineage>
        <taxon>Bacteria</taxon>
        <taxon>Pseudomonadati</taxon>
        <taxon>Pseudomonadota</taxon>
        <taxon>Gammaproteobacteria</taxon>
        <taxon>Alteromonadales</taxon>
        <taxon>Ferrimonadaceae</taxon>
        <taxon>Ferrimonas</taxon>
    </lineage>
</organism>
<evidence type="ECO:0000313" key="8">
    <source>
        <dbReference type="EMBL" id="GAA4880153.1"/>
    </source>
</evidence>
<dbReference type="CDD" id="cd06909">
    <property type="entry name" value="M14_ASPA"/>
    <property type="match status" value="1"/>
</dbReference>
<dbReference type="PANTHER" id="PTHR15162:SF7">
    <property type="entry name" value="SUCCINYLGLUTAMATE DESUCCINYLASE"/>
    <property type="match status" value="1"/>
</dbReference>
<dbReference type="Pfam" id="PF04952">
    <property type="entry name" value="AstE_AspA_hybrid"/>
    <property type="match status" value="1"/>
</dbReference>
<dbReference type="Proteomes" id="UP001499988">
    <property type="component" value="Unassembled WGS sequence"/>
</dbReference>
<comment type="cofactor">
    <cofactor evidence="1">
        <name>Zn(2+)</name>
        <dbReference type="ChEBI" id="CHEBI:29105"/>
    </cofactor>
</comment>
<dbReference type="SUPFAM" id="SSF53187">
    <property type="entry name" value="Zn-dependent exopeptidases"/>
    <property type="match status" value="1"/>
</dbReference>
<feature type="domain" description="Succinylglutamate desuccinylase/Aspartoacylase catalytic" evidence="7">
    <location>
        <begin position="5"/>
        <end position="190"/>
    </location>
</feature>
<dbReference type="Gene3D" id="2.20.25.160">
    <property type="match status" value="1"/>
</dbReference>
<dbReference type="RefSeq" id="WP_345334525.1">
    <property type="nucleotide sequence ID" value="NZ_BAABJZ010000016.1"/>
</dbReference>
<dbReference type="InterPro" id="IPR007036">
    <property type="entry name" value="Aste_AspA_hybrid_dom"/>
</dbReference>
<dbReference type="HAMAP" id="MF_00704">
    <property type="entry name" value="Aspartoacylase"/>
    <property type="match status" value="1"/>
</dbReference>
<evidence type="ECO:0000256" key="4">
    <source>
        <dbReference type="ARBA" id="ARBA00022801"/>
    </source>
</evidence>
<accession>A0ABP9ELA0</accession>
<name>A0ABP9ELA0_9GAMM</name>
<comment type="similarity">
    <text evidence="2">Belongs to the AspA/AstE family. Aspartoacylase subfamily.</text>
</comment>
<keyword evidence="3" id="KW-0479">Metal-binding</keyword>
<dbReference type="PANTHER" id="PTHR15162">
    <property type="entry name" value="ASPARTOACYLASE"/>
    <property type="match status" value="1"/>
</dbReference>
<gene>
    <name evidence="8" type="ORF">GCM10023333_12850</name>
</gene>
<evidence type="ECO:0000259" key="6">
    <source>
        <dbReference type="Pfam" id="PF04952"/>
    </source>
</evidence>
<comment type="caution">
    <text evidence="8">The sequence shown here is derived from an EMBL/GenBank/DDBJ whole genome shotgun (WGS) entry which is preliminary data.</text>
</comment>
<reference evidence="9" key="1">
    <citation type="journal article" date="2019" name="Int. J. Syst. Evol. Microbiol.">
        <title>The Global Catalogue of Microorganisms (GCM) 10K type strain sequencing project: providing services to taxonomists for standard genome sequencing and annotation.</title>
        <authorList>
            <consortium name="The Broad Institute Genomics Platform"/>
            <consortium name="The Broad Institute Genome Sequencing Center for Infectious Disease"/>
            <person name="Wu L."/>
            <person name="Ma J."/>
        </authorList>
    </citation>
    <scope>NUCLEOTIDE SEQUENCE [LARGE SCALE GENOMIC DNA]</scope>
    <source>
        <strain evidence="9">JCM 18401</strain>
    </source>
</reference>
<keyword evidence="9" id="KW-1185">Reference proteome</keyword>
<evidence type="ECO:0000259" key="7">
    <source>
        <dbReference type="Pfam" id="PF24827"/>
    </source>
</evidence>
<keyword evidence="5" id="KW-0862">Zinc</keyword>
<proteinExistence type="inferred from homology"/>